<proteinExistence type="predicted"/>
<gene>
    <name evidence="4" type="ORF">GA0070609_2374</name>
</gene>
<evidence type="ECO:0000256" key="1">
    <source>
        <dbReference type="ARBA" id="ARBA00022603"/>
    </source>
</evidence>
<dbReference type="Gene3D" id="3.40.50.150">
    <property type="entry name" value="Vaccinia Virus protein VP39"/>
    <property type="match status" value="1"/>
</dbReference>
<evidence type="ECO:0000313" key="4">
    <source>
        <dbReference type="EMBL" id="SCG50438.1"/>
    </source>
</evidence>
<dbReference type="InterPro" id="IPR051052">
    <property type="entry name" value="Diverse_substrate_MTase"/>
</dbReference>
<dbReference type="SUPFAM" id="SSF53335">
    <property type="entry name" value="S-adenosyl-L-methionine-dependent methyltransferases"/>
    <property type="match status" value="1"/>
</dbReference>
<name>A0A1C5HWX9_9ACTN</name>
<sequence>MASDIIGAMTGVFGDVADLYDDARPGYPTTIADTIRAYHGGTPIHVVEIGAGTGKATDVLLRLDAPLTCLEPDPRMAAVLAARHPRVTVVGQTFEQWQPPAGGVPVIACALAWHWLDPATRNQRAHAALTPGGTLAVFGHKYGYADPDQGAAVDAELRAIDPTVQERPAGWFEHDITASGVFTDVRADTAHRDVPLDTDGYLRLLQTFGPYRQHPPDQQTRALTALRSVVDGFGGTVTLRLRTTLVLARRPH</sequence>
<dbReference type="InterPro" id="IPR029063">
    <property type="entry name" value="SAM-dependent_MTases_sf"/>
</dbReference>
<dbReference type="CDD" id="cd02440">
    <property type="entry name" value="AdoMet_MTases"/>
    <property type="match status" value="1"/>
</dbReference>
<dbReference type="GO" id="GO:0032259">
    <property type="term" value="P:methylation"/>
    <property type="evidence" value="ECO:0007669"/>
    <property type="project" value="UniProtKB-KW"/>
</dbReference>
<evidence type="ECO:0000256" key="2">
    <source>
        <dbReference type="ARBA" id="ARBA00022679"/>
    </source>
</evidence>
<keyword evidence="1 4" id="KW-0489">Methyltransferase</keyword>
<organism evidence="4 5">
    <name type="scientific">Micromonospora echinaurantiaca</name>
    <dbReference type="NCBI Taxonomy" id="47857"/>
    <lineage>
        <taxon>Bacteria</taxon>
        <taxon>Bacillati</taxon>
        <taxon>Actinomycetota</taxon>
        <taxon>Actinomycetes</taxon>
        <taxon>Micromonosporales</taxon>
        <taxon>Micromonosporaceae</taxon>
        <taxon>Micromonospora</taxon>
    </lineage>
</organism>
<dbReference type="PANTHER" id="PTHR44942">
    <property type="entry name" value="METHYLTRANSF_11 DOMAIN-CONTAINING PROTEIN"/>
    <property type="match status" value="1"/>
</dbReference>
<evidence type="ECO:0000259" key="3">
    <source>
        <dbReference type="Pfam" id="PF13649"/>
    </source>
</evidence>
<protein>
    <submittedName>
        <fullName evidence="4">Ribosomal RNA adenine dimethylase</fullName>
    </submittedName>
</protein>
<feature type="domain" description="Methyltransferase" evidence="3">
    <location>
        <begin position="46"/>
        <end position="133"/>
    </location>
</feature>
<dbReference type="Proteomes" id="UP000198217">
    <property type="component" value="Chromosome I"/>
</dbReference>
<dbReference type="EMBL" id="LT607750">
    <property type="protein sequence ID" value="SCG50438.1"/>
    <property type="molecule type" value="Genomic_DNA"/>
</dbReference>
<dbReference type="AlphaFoldDB" id="A0A1C5HWX9"/>
<keyword evidence="5" id="KW-1185">Reference proteome</keyword>
<reference evidence="4 5" key="1">
    <citation type="submission" date="2016-06" db="EMBL/GenBank/DDBJ databases">
        <authorList>
            <person name="Kjaerup R.B."/>
            <person name="Dalgaard T.S."/>
            <person name="Juul-Madsen H.R."/>
        </authorList>
    </citation>
    <scope>NUCLEOTIDE SEQUENCE [LARGE SCALE GENOMIC DNA]</scope>
    <source>
        <strain evidence="4 5">DSM 43904</strain>
    </source>
</reference>
<dbReference type="GO" id="GO:0008168">
    <property type="term" value="F:methyltransferase activity"/>
    <property type="evidence" value="ECO:0007669"/>
    <property type="project" value="UniProtKB-KW"/>
</dbReference>
<dbReference type="InterPro" id="IPR041698">
    <property type="entry name" value="Methyltransf_25"/>
</dbReference>
<accession>A0A1C5HWX9</accession>
<evidence type="ECO:0000313" key="5">
    <source>
        <dbReference type="Proteomes" id="UP000198217"/>
    </source>
</evidence>
<dbReference type="PANTHER" id="PTHR44942:SF4">
    <property type="entry name" value="METHYLTRANSFERASE TYPE 11 DOMAIN-CONTAINING PROTEIN"/>
    <property type="match status" value="1"/>
</dbReference>
<dbReference type="Pfam" id="PF13649">
    <property type="entry name" value="Methyltransf_25"/>
    <property type="match status" value="1"/>
</dbReference>
<keyword evidence="2" id="KW-0808">Transferase</keyword>